<dbReference type="RefSeq" id="XP_002766303.1">
    <property type="nucleotide sequence ID" value="XM_002766257.1"/>
</dbReference>
<evidence type="ECO:0000313" key="3">
    <source>
        <dbReference type="Proteomes" id="UP000007800"/>
    </source>
</evidence>
<dbReference type="GeneID" id="9044171"/>
<dbReference type="InterPro" id="IPR036396">
    <property type="entry name" value="Cyt_P450_sf"/>
</dbReference>
<dbReference type="AlphaFoldDB" id="C5LW83"/>
<dbReference type="InterPro" id="IPR001128">
    <property type="entry name" value="Cyt_P450"/>
</dbReference>
<dbReference type="GO" id="GO:0016705">
    <property type="term" value="F:oxidoreductase activity, acting on paired donors, with incorporation or reduction of molecular oxygen"/>
    <property type="evidence" value="ECO:0007669"/>
    <property type="project" value="InterPro"/>
</dbReference>
<feature type="transmembrane region" description="Helical" evidence="1">
    <location>
        <begin position="20"/>
        <end position="40"/>
    </location>
</feature>
<keyword evidence="3" id="KW-1185">Reference proteome</keyword>
<proteinExistence type="predicted"/>
<dbReference type="PANTHER" id="PTHR24301">
    <property type="entry name" value="THROMBOXANE-A SYNTHASE"/>
    <property type="match status" value="1"/>
</dbReference>
<dbReference type="Pfam" id="PF00067">
    <property type="entry name" value="p450"/>
    <property type="match status" value="1"/>
</dbReference>
<dbReference type="SUPFAM" id="SSF48264">
    <property type="entry name" value="Cytochrome P450"/>
    <property type="match status" value="1"/>
</dbReference>
<evidence type="ECO:0000313" key="2">
    <source>
        <dbReference type="EMBL" id="EEQ99020.1"/>
    </source>
</evidence>
<dbReference type="InParanoid" id="C5LW83"/>
<name>C5LW83_PERM5</name>
<dbReference type="GO" id="GO:0020037">
    <property type="term" value="F:heme binding"/>
    <property type="evidence" value="ECO:0007669"/>
    <property type="project" value="InterPro"/>
</dbReference>
<dbReference type="Proteomes" id="UP000007800">
    <property type="component" value="Unassembled WGS sequence"/>
</dbReference>
<gene>
    <name evidence="2" type="ORF">Pmar_PMAR012028</name>
</gene>
<keyword evidence="1" id="KW-1133">Transmembrane helix</keyword>
<reference evidence="2 3" key="1">
    <citation type="submission" date="2008-07" db="EMBL/GenBank/DDBJ databases">
        <authorList>
            <person name="El-Sayed N."/>
            <person name="Caler E."/>
            <person name="Inman J."/>
            <person name="Amedeo P."/>
            <person name="Hass B."/>
            <person name="Wortman J."/>
        </authorList>
    </citation>
    <scope>NUCLEOTIDE SEQUENCE [LARGE SCALE GENOMIC DNA]</scope>
    <source>
        <strain evidence="3">ATCC 50983 / TXsc</strain>
    </source>
</reference>
<evidence type="ECO:0000256" key="1">
    <source>
        <dbReference type="SAM" id="Phobius"/>
    </source>
</evidence>
<dbReference type="GO" id="GO:0005506">
    <property type="term" value="F:iron ion binding"/>
    <property type="evidence" value="ECO:0007669"/>
    <property type="project" value="InterPro"/>
</dbReference>
<sequence length="235" mass="26709">MESVLHGVQDLVLRCRSLFRSHGTVIVVTGVASLLALKALRLMRHVRLFKFLPILGFIPKSLDHLFHAAEIYADTYGDVYYMKTLGRDIVVVSDPELIREVLNARPRTYIKPFNKHKIMPMEGMFNTEGEAWKRNRRLGAPAFNDSNSVAMIPDMSKIALRLIRQLERLSQDGRELLALLEPCDLEFELEDFPGTRRAGGIGKVIGDQSVHTTIIIDIEDTLVRNIVVFSESFKF</sequence>
<dbReference type="GO" id="GO:0004497">
    <property type="term" value="F:monooxygenase activity"/>
    <property type="evidence" value="ECO:0007669"/>
    <property type="project" value="InterPro"/>
</dbReference>
<protein>
    <submittedName>
        <fullName evidence="2">Cytochrome p450, putative</fullName>
    </submittedName>
</protein>
<dbReference type="PANTHER" id="PTHR24301:SF2">
    <property type="entry name" value="THROMBOXANE-A SYNTHASE"/>
    <property type="match status" value="1"/>
</dbReference>
<accession>C5LW83</accession>
<dbReference type="Gene3D" id="1.10.630.10">
    <property type="entry name" value="Cytochrome P450"/>
    <property type="match status" value="1"/>
</dbReference>
<dbReference type="OrthoDB" id="6435524at2759"/>
<organism evidence="3">
    <name type="scientific">Perkinsus marinus (strain ATCC 50983 / TXsc)</name>
    <dbReference type="NCBI Taxonomy" id="423536"/>
    <lineage>
        <taxon>Eukaryota</taxon>
        <taxon>Sar</taxon>
        <taxon>Alveolata</taxon>
        <taxon>Perkinsozoa</taxon>
        <taxon>Perkinsea</taxon>
        <taxon>Perkinsida</taxon>
        <taxon>Perkinsidae</taxon>
        <taxon>Perkinsus</taxon>
    </lineage>
</organism>
<keyword evidence="1" id="KW-0812">Transmembrane</keyword>
<keyword evidence="1" id="KW-0472">Membrane</keyword>
<dbReference type="EMBL" id="GG686094">
    <property type="protein sequence ID" value="EEQ99020.1"/>
    <property type="molecule type" value="Genomic_DNA"/>
</dbReference>